<proteinExistence type="predicted"/>
<keyword evidence="2" id="KW-0732">Signal</keyword>
<keyword evidence="4" id="KW-1185">Reference proteome</keyword>
<feature type="chain" id="PRO_5042063559" description="Ig-like domain-containing protein" evidence="2">
    <location>
        <begin position="28"/>
        <end position="2298"/>
    </location>
</feature>
<evidence type="ECO:0000313" key="3">
    <source>
        <dbReference type="EMBL" id="MCC2210428.1"/>
    </source>
</evidence>
<feature type="region of interest" description="Disordered" evidence="1">
    <location>
        <begin position="495"/>
        <end position="518"/>
    </location>
</feature>
<evidence type="ECO:0000256" key="2">
    <source>
        <dbReference type="SAM" id="SignalP"/>
    </source>
</evidence>
<accession>A0AAE3J918</accession>
<gene>
    <name evidence="3" type="ORF">LKE05_06440</name>
</gene>
<dbReference type="EMBL" id="JAJEQM010000007">
    <property type="protein sequence ID" value="MCC2210428.1"/>
    <property type="molecule type" value="Genomic_DNA"/>
</dbReference>
<feature type="signal peptide" evidence="2">
    <location>
        <begin position="1"/>
        <end position="27"/>
    </location>
</feature>
<dbReference type="Proteomes" id="UP001198242">
    <property type="component" value="Unassembled WGS sequence"/>
</dbReference>
<evidence type="ECO:0000256" key="1">
    <source>
        <dbReference type="SAM" id="MobiDB-lite"/>
    </source>
</evidence>
<comment type="caution">
    <text evidence="3">The sequence shown here is derived from an EMBL/GenBank/DDBJ whole genome shotgun (WGS) entry which is preliminary data.</text>
</comment>
<evidence type="ECO:0000313" key="4">
    <source>
        <dbReference type="Proteomes" id="UP001198242"/>
    </source>
</evidence>
<feature type="compositionally biased region" description="Polar residues" evidence="1">
    <location>
        <begin position="495"/>
        <end position="508"/>
    </location>
</feature>
<name>A0AAE3J918_9FIRM</name>
<protein>
    <recommendedName>
        <fullName evidence="5">Ig-like domain-containing protein</fullName>
    </recommendedName>
</protein>
<organism evidence="3 4">
    <name type="scientific">Hominilimicola fabiformis</name>
    <dbReference type="NCBI Taxonomy" id="2885356"/>
    <lineage>
        <taxon>Bacteria</taxon>
        <taxon>Bacillati</taxon>
        <taxon>Bacillota</taxon>
        <taxon>Clostridia</taxon>
        <taxon>Eubacteriales</taxon>
        <taxon>Oscillospiraceae</taxon>
        <taxon>Hominilimicola</taxon>
    </lineage>
</organism>
<evidence type="ECO:0008006" key="5">
    <source>
        <dbReference type="Google" id="ProtNLM"/>
    </source>
</evidence>
<reference evidence="3 4" key="1">
    <citation type="submission" date="2021-10" db="EMBL/GenBank/DDBJ databases">
        <title>Anaerobic single-cell dispensing facilitates the cultivation of human gut bacteria.</title>
        <authorList>
            <person name="Afrizal A."/>
        </authorList>
    </citation>
    <scope>NUCLEOTIDE SEQUENCE [LARGE SCALE GENOMIC DNA]</scope>
    <source>
        <strain evidence="3 4">CLA-AA-H232</strain>
    </source>
</reference>
<dbReference type="RefSeq" id="WP_308456299.1">
    <property type="nucleotide sequence ID" value="NZ_JAJEQM010000007.1"/>
</dbReference>
<sequence>MKIKRWLSTIMAMCIFMSLITCMPVSAAAQEWTYCLKVQISDAKDSKSKDGNIKGYLYFNGEDEEVFTLQNTKTSGEMSETTHTSSRAPWTLDKVTIENVTTDAFKILYVSLGVAKKGSDSYRWIIDEIYPDGTGTKDGLWIEKNKKRSTTYSINVNTKRRLKTVGNFDDFGSTMYLNPTGEKDSVAYEYNGYVGDQYNDILNDNKEYYCMDMSDAPTFTFDVSGKGENITVNKKALISNGCITEKSSNRGFDINKSKLMSYMNNNNINKITIKSTLKFPEDTTCNKERTVKNIPWLKYYSYEDYVKTLTIVRNAFSIGSVEFSGNYQIPNTADKNYNADNLFYNNVKKNSEGKQTITVTASIKTGGHNNNLSSVSLTGASITFDKATLTLGNTGKKIESTAKKVRISNGKFKLTFPYTSGMDSANGGLKLELSNAKLKTISDSQFMLWDEANKKVEYSYLSSKHKIDAVDPTVKLSALNNDKVGDWHKTVTFSSTPSETLNTTSSDGKATDGSYSMELRDSKGNTVKICDYKGKSNVSTKQEVPATESSTGNVTLALGEKIEGIFNLKLTGRDNAGNELSTVVENIHLDNKAPEITITEKGGLQNSDGSKGNTYDVTITDMSGTGKLYYCFTKDRINAPAFDKSKAEQQTSGTISSLLDKWAFINQSDTENGKTASAYIEVEEGSNFEGTLIYFAEDDFGNKTEMSYKDINITNETTKCSIDTTSDTSIPHSNYNIVLTTKSQNTVYYKWQDSKGEFITNDTKYNGKSIDTSADIQTSNLDGTYKLICTVIPPSGKANKVEVERYFAFDNSAPKISIKPLNVGTYSENQTISVIGSDLSGIKDGYAKVVNPDGSAIEGLEEFMLDVTGDAISQNIHISDIPSGAYALSVRMTDKNGLEATAKSDTFYIRNSMPTTDVSLITDLTYRDKPLISSEDYKLKIDVSEDFKNADNTENQNLYYRVSNTVDTYGEWIKAGAVNKTDTGLTASIESDSPIIALADGENTFYVQTAICADNIDTAKININTVQTSEFTFFFDETPPQTRTVINNEHISESIKGKVYLTDNIDSDLKLVSNSSDVEVSNSEEDNVFDITVNKNVDTTLTAIDLAGNKTDIPLVINGIDTDAPTANIEVSEVMSGDRKDSKVVVNINDAKEDEVQFAFIPESEYNSAMSDGKIKDSYLESYDNSIINVSQTSSVDAKWENEKNLTYTVNIAGTTENYYVGIRMTDSVGNSTDVIFDKIMSVQDTELKLDYTVAPKKAGQKSIVKLNFNMPVYILPQSKIVSVADSDDGKTLDETNLEIAKQNALIFAQSQSFTITANGNYKVYAVDDIGRGKVFDLEITSDKVEFDNLSGVKATTYTGDKPIADGKMTGCNVVDEDWNSYSTTVVVEPIDAGMLLKPIEDDSVNNGLNFNEYDSKQYKSQSGEGYTKLIYFVNTMYEPGTAGEIVTSNERTADVNLFEEGSDESTWSIATAIIDNIDNTPPDFEFQYSPEIIKVNNSLYDNDRILKTYTPGNVTFTATLQDKDSGIEEIVLGEIWDEKNEVPVSVKVPLKDSDGNYIDYTENSWTWDGNEYGHPVTVEFFGDSDPKGVKTIKYTFTDNDSMDAIRCYNGAGDCSYVFVTELESITTLDCIYKMPIEQGEDKDYTLQYYYEDNNGEWQEITDTTAYYRRVKAVITPQDRGVERELRVRNNNGSFEKILDSYEEHFTFNLKDKYGYKSEVNIEYENFDETSGTIEYALSSMAKTNKPVTLTITATDNQSGVGEVKLLSKKGEISVTNSGEYTAQISENGAYSIVMYDKVGNKAVKNFNVSNIDNNAPTVTSCTLSTNEITSKSVSATLQFSKPNVHITSAEPIGSITNSQYSINYSTSVITFTELGSISVFFKDDYGNEGSDIVTVDNIDKTPPSLTAITEVNPEKTEVTVKFEKAVDTAGNVIDKRRELADVTVNYGGIAQVADKAEYVFYENGIYTFKVYDDEGISSYLTLEIKDIDTVAPKITEIRWSYAYDVLENGVWQKKSMQKTVTPNGEAGYVFASDIHPITNQDVTVTVVTDSDTHQLGSNDEYKTENEKVYTDNGMYIFNMEKNNRLTDIYGVDVEVIDKTPPVIDLLGKNELIFYENTAMGETYSKDYLTKPNVAFKAYDEFAKGTDLNDRVIIKDWGGFNPDDITQNVFDSSIPYTITYEVSDNAHNTTEVKRSVRLVGMYDTVALVNGKLPDYAGRSEVEGDEIAISLKNFSDTSTAYVRYQKGLKTIGQMKKKGIMVSKNENGEFKVSNLERGWYTFYVQTDKRDYFNLQVYLYN</sequence>